<dbReference type="Gene3D" id="2.160.20.10">
    <property type="entry name" value="Single-stranded right-handed beta-helix, Pectin lyase-like"/>
    <property type="match status" value="1"/>
</dbReference>
<keyword evidence="2 4" id="KW-0378">Hydrolase</keyword>
<dbReference type="InterPro" id="IPR011050">
    <property type="entry name" value="Pectin_lyase_fold/virulence"/>
</dbReference>
<dbReference type="InterPro" id="IPR012334">
    <property type="entry name" value="Pectin_lyas_fold"/>
</dbReference>
<evidence type="ECO:0000256" key="2">
    <source>
        <dbReference type="ARBA" id="ARBA00022801"/>
    </source>
</evidence>
<dbReference type="PANTHER" id="PTHR31339:SF9">
    <property type="entry name" value="PLASMIN AND FIBRONECTIN-BINDING PROTEIN A"/>
    <property type="match status" value="1"/>
</dbReference>
<reference evidence="6" key="1">
    <citation type="submission" date="2016-04" db="EMBL/GenBank/DDBJ databases">
        <title>Draft genome sequence of Paludibacter jiangxiensis strain NM7.</title>
        <authorList>
            <person name="Qiu Y."/>
            <person name="Matsuura N."/>
            <person name="Ohashi A."/>
            <person name="Tourlousse M.D."/>
            <person name="Sekiguchi Y."/>
        </authorList>
    </citation>
    <scope>NUCLEOTIDE SEQUENCE [LARGE SCALE GENOMIC DNA]</scope>
    <source>
        <strain evidence="6">NM7</strain>
    </source>
</reference>
<dbReference type="InterPro" id="IPR000743">
    <property type="entry name" value="Glyco_hydro_28"/>
</dbReference>
<dbReference type="AlphaFoldDB" id="A0A170Y3F0"/>
<dbReference type="STRING" id="681398.PJIAN_160"/>
<dbReference type="InterPro" id="IPR051801">
    <property type="entry name" value="GH28_Enzymes"/>
</dbReference>
<name>A0A170Y3F0_9BACT</name>
<comment type="caution">
    <text evidence="5">The sequence shown here is derived from an EMBL/GenBank/DDBJ whole genome shotgun (WGS) entry which is preliminary data.</text>
</comment>
<comment type="similarity">
    <text evidence="1 4">Belongs to the glycosyl hydrolase 28 family.</text>
</comment>
<reference evidence="6" key="2">
    <citation type="journal article" date="2017" name="Genome Announc.">
        <title>Draft genome sequence of Paludibacter jiangxiensis NM7(T), a propionate-producing fermentative bacterium.</title>
        <authorList>
            <person name="Qiu Y.-L."/>
            <person name="Tourlousse D.M."/>
            <person name="Matsuura N."/>
            <person name="Ohashi A."/>
            <person name="Sekiguchi Y."/>
        </authorList>
    </citation>
    <scope>NUCLEOTIDE SEQUENCE [LARGE SCALE GENOMIC DNA]</scope>
    <source>
        <strain evidence="6">NM7</strain>
    </source>
</reference>
<keyword evidence="3 4" id="KW-0326">Glycosidase</keyword>
<dbReference type="Pfam" id="PF00295">
    <property type="entry name" value="Glyco_hydro_28"/>
    <property type="match status" value="1"/>
</dbReference>
<dbReference type="RefSeq" id="WP_068702630.1">
    <property type="nucleotide sequence ID" value="NZ_BDCR01000001.1"/>
</dbReference>
<gene>
    <name evidence="5" type="ORF">PJIAN_160</name>
</gene>
<dbReference type="InterPro" id="IPR006626">
    <property type="entry name" value="PbH1"/>
</dbReference>
<organism evidence="5 6">
    <name type="scientific">Paludibacter jiangxiensis</name>
    <dbReference type="NCBI Taxonomy" id="681398"/>
    <lineage>
        <taxon>Bacteria</taxon>
        <taxon>Pseudomonadati</taxon>
        <taxon>Bacteroidota</taxon>
        <taxon>Bacteroidia</taxon>
        <taxon>Bacteroidales</taxon>
        <taxon>Paludibacteraceae</taxon>
        <taxon>Paludibacter</taxon>
    </lineage>
</organism>
<protein>
    <submittedName>
        <fullName evidence="5">Glycosyl hydrolases family 28</fullName>
    </submittedName>
</protein>
<dbReference type="EMBL" id="BDCR01000001">
    <property type="protein sequence ID" value="GAT61481.1"/>
    <property type="molecule type" value="Genomic_DNA"/>
</dbReference>
<dbReference type="SMART" id="SM00710">
    <property type="entry name" value="PbH1"/>
    <property type="match status" value="5"/>
</dbReference>
<evidence type="ECO:0000313" key="5">
    <source>
        <dbReference type="EMBL" id="GAT61481.1"/>
    </source>
</evidence>
<dbReference type="Proteomes" id="UP000076586">
    <property type="component" value="Unassembled WGS sequence"/>
</dbReference>
<accession>A0A170Y3F0</accession>
<dbReference type="GO" id="GO:0004650">
    <property type="term" value="F:polygalacturonase activity"/>
    <property type="evidence" value="ECO:0007669"/>
    <property type="project" value="InterPro"/>
</dbReference>
<keyword evidence="6" id="KW-1185">Reference proteome</keyword>
<evidence type="ECO:0000256" key="1">
    <source>
        <dbReference type="ARBA" id="ARBA00008834"/>
    </source>
</evidence>
<dbReference type="SUPFAM" id="SSF51126">
    <property type="entry name" value="Pectin lyase-like"/>
    <property type="match status" value="1"/>
</dbReference>
<dbReference type="OrthoDB" id="9795222at2"/>
<evidence type="ECO:0000256" key="4">
    <source>
        <dbReference type="RuleBase" id="RU361169"/>
    </source>
</evidence>
<evidence type="ECO:0000256" key="3">
    <source>
        <dbReference type="ARBA" id="ARBA00023295"/>
    </source>
</evidence>
<evidence type="ECO:0000313" key="6">
    <source>
        <dbReference type="Proteomes" id="UP000076586"/>
    </source>
</evidence>
<dbReference type="GO" id="GO:0005975">
    <property type="term" value="P:carbohydrate metabolic process"/>
    <property type="evidence" value="ECO:0007669"/>
    <property type="project" value="InterPro"/>
</dbReference>
<sequence>MNRRILILSVFLCTIAVGFAIEKNPAWLKEVGAKVVPTGTKLYWVNNYGAIGDSVTLNTKAIQKAIDACAAKGGGIVAFKPGRYLSGSIFVKKGVCLRVDKGVTLLGSQNIKDYPVIRTRVAGIEMNWPAALVNVKDQENVAITGKGIIDGQGKYFWDLYWTMRKDYDVRGLRWIVDYDCQRPRTLVVDNSKNVTIDGIQFQRAGFWTVQVLYSENCTVKNVLVRNNIGGHGPSTDGIDIDSSKRIEVAHCDIDCNDDNICLKAGRDADGQRVNRPTEYVSIHDCVSARGGGLVVFGSETAGSIRHVVAYNLKTNGTSAAVRLKSAYNRGGVVEDVAVYNVDARNAKAALAISLNWNPSYSYSKLPEAYEGKELPEHWKKMLEVVPEEKGIPTFRDVHISDVTVNDTPIGITAVGIAKSTLDNFTLENCTFNVEKAGDIDFGKNWTLKNVRFNTKDGKGLTITNDVNVKIVQ</sequence>
<dbReference type="PANTHER" id="PTHR31339">
    <property type="entry name" value="PECTIN LYASE-RELATED"/>
    <property type="match status" value="1"/>
</dbReference>
<proteinExistence type="inferred from homology"/>